<evidence type="ECO:0000256" key="3">
    <source>
        <dbReference type="ARBA" id="ARBA00023082"/>
    </source>
</evidence>
<protein>
    <submittedName>
        <fullName evidence="7">Sigma-70 family RNA polymerase sigma factor</fullName>
    </submittedName>
</protein>
<evidence type="ECO:0000313" key="7">
    <source>
        <dbReference type="EMBL" id="MBE9461073.1"/>
    </source>
</evidence>
<dbReference type="InterPro" id="IPR013324">
    <property type="entry name" value="RNA_pol_sigma_r3/r4-like"/>
</dbReference>
<dbReference type="InterPro" id="IPR013249">
    <property type="entry name" value="RNA_pol_sigma70_r4_t2"/>
</dbReference>
<evidence type="ECO:0000256" key="1">
    <source>
        <dbReference type="ARBA" id="ARBA00010641"/>
    </source>
</evidence>
<evidence type="ECO:0000259" key="6">
    <source>
        <dbReference type="Pfam" id="PF08281"/>
    </source>
</evidence>
<dbReference type="Gene3D" id="1.10.10.10">
    <property type="entry name" value="Winged helix-like DNA-binding domain superfamily/Winged helix DNA-binding domain"/>
    <property type="match status" value="1"/>
</dbReference>
<dbReference type="PANTHER" id="PTHR43133">
    <property type="entry name" value="RNA POLYMERASE ECF-TYPE SIGMA FACTO"/>
    <property type="match status" value="1"/>
</dbReference>
<dbReference type="Proteomes" id="UP000634134">
    <property type="component" value="Unassembled WGS sequence"/>
</dbReference>
<keyword evidence="8" id="KW-1185">Reference proteome</keyword>
<feature type="domain" description="RNA polymerase sigma factor 70 region 4 type 2" evidence="6">
    <location>
        <begin position="134"/>
        <end position="180"/>
    </location>
</feature>
<gene>
    <name evidence="7" type="ORF">IEE83_04185</name>
</gene>
<dbReference type="InterPro" id="IPR013325">
    <property type="entry name" value="RNA_pol_sigma_r2"/>
</dbReference>
<reference evidence="8" key="1">
    <citation type="submission" date="2023-07" db="EMBL/GenBank/DDBJ databases">
        <title>Dyadobacter sp. nov 'subterranea' isolated from contaminted grondwater.</title>
        <authorList>
            <person name="Szabo I."/>
            <person name="Al-Omari J."/>
            <person name="Szerdahelyi S.G."/>
            <person name="Rado J."/>
        </authorList>
    </citation>
    <scope>NUCLEOTIDE SEQUENCE [LARGE SCALE GENOMIC DNA]</scope>
    <source>
        <strain evidence="8">UP-52</strain>
    </source>
</reference>
<dbReference type="RefSeq" id="WP_194119367.1">
    <property type="nucleotide sequence ID" value="NZ_JACYGY010000001.1"/>
</dbReference>
<dbReference type="Gene3D" id="1.10.1740.10">
    <property type="match status" value="1"/>
</dbReference>
<dbReference type="InterPro" id="IPR036388">
    <property type="entry name" value="WH-like_DNA-bd_sf"/>
</dbReference>
<dbReference type="EMBL" id="JACYGY010000001">
    <property type="protein sequence ID" value="MBE9461073.1"/>
    <property type="molecule type" value="Genomic_DNA"/>
</dbReference>
<evidence type="ECO:0000259" key="5">
    <source>
        <dbReference type="Pfam" id="PF04542"/>
    </source>
</evidence>
<keyword evidence="2" id="KW-0805">Transcription regulation</keyword>
<dbReference type="SUPFAM" id="SSF88946">
    <property type="entry name" value="Sigma2 domain of RNA polymerase sigma factors"/>
    <property type="match status" value="1"/>
</dbReference>
<dbReference type="Pfam" id="PF04542">
    <property type="entry name" value="Sigma70_r2"/>
    <property type="match status" value="1"/>
</dbReference>
<dbReference type="SUPFAM" id="SSF88659">
    <property type="entry name" value="Sigma3 and sigma4 domains of RNA polymerase sigma factors"/>
    <property type="match status" value="1"/>
</dbReference>
<evidence type="ECO:0000313" key="8">
    <source>
        <dbReference type="Proteomes" id="UP000634134"/>
    </source>
</evidence>
<dbReference type="InterPro" id="IPR007627">
    <property type="entry name" value="RNA_pol_sigma70_r2"/>
</dbReference>
<feature type="domain" description="RNA polymerase sigma-70 region 2" evidence="5">
    <location>
        <begin position="28"/>
        <end position="90"/>
    </location>
</feature>
<keyword evidence="3" id="KW-0731">Sigma factor</keyword>
<organism evidence="7 8">
    <name type="scientific">Dyadobacter subterraneus</name>
    <dbReference type="NCBI Taxonomy" id="2773304"/>
    <lineage>
        <taxon>Bacteria</taxon>
        <taxon>Pseudomonadati</taxon>
        <taxon>Bacteroidota</taxon>
        <taxon>Cytophagia</taxon>
        <taxon>Cytophagales</taxon>
        <taxon>Spirosomataceae</taxon>
        <taxon>Dyadobacter</taxon>
    </lineage>
</organism>
<proteinExistence type="inferred from homology"/>
<comment type="similarity">
    <text evidence="1">Belongs to the sigma-70 factor family. ECF subfamily.</text>
</comment>
<sequence length="196" mass="23503">MTSTFTHSEDKVLWQAFKQGDEVAFTTLYHRYVHVLYGYGKKLISDEEAVQDMVQELFIDIWQSKSRLADVDSPKFYLFRALRRRIHKSVNGNHHSQRWENIDEGIHPVDFPKEYEIIEEEDFQRQKDELNSWLKSLPVRQYEVLMLRYYQDFSYSEISEILSINEQSVRNLIQRAVLKLRHLTTSIIFAGIFLFF</sequence>
<accession>A0ABR9W6M0</accession>
<keyword evidence="4" id="KW-0804">Transcription</keyword>
<comment type="caution">
    <text evidence="7">The sequence shown here is derived from an EMBL/GenBank/DDBJ whole genome shotgun (WGS) entry which is preliminary data.</text>
</comment>
<evidence type="ECO:0000256" key="4">
    <source>
        <dbReference type="ARBA" id="ARBA00023163"/>
    </source>
</evidence>
<dbReference type="NCBIfam" id="TIGR02937">
    <property type="entry name" value="sigma70-ECF"/>
    <property type="match status" value="1"/>
</dbReference>
<evidence type="ECO:0000256" key="2">
    <source>
        <dbReference type="ARBA" id="ARBA00023015"/>
    </source>
</evidence>
<dbReference type="InterPro" id="IPR014284">
    <property type="entry name" value="RNA_pol_sigma-70_dom"/>
</dbReference>
<name>A0ABR9W6M0_9BACT</name>
<dbReference type="Pfam" id="PF08281">
    <property type="entry name" value="Sigma70_r4_2"/>
    <property type="match status" value="1"/>
</dbReference>
<dbReference type="PANTHER" id="PTHR43133:SF46">
    <property type="entry name" value="RNA POLYMERASE SIGMA-70 FACTOR ECF SUBFAMILY"/>
    <property type="match status" value="1"/>
</dbReference>
<dbReference type="CDD" id="cd06171">
    <property type="entry name" value="Sigma70_r4"/>
    <property type="match status" value="1"/>
</dbReference>
<dbReference type="InterPro" id="IPR039425">
    <property type="entry name" value="RNA_pol_sigma-70-like"/>
</dbReference>